<dbReference type="Proteomes" id="UP000198211">
    <property type="component" value="Unassembled WGS sequence"/>
</dbReference>
<organism evidence="2 3">
    <name type="scientific">Phytophthora megakarya</name>
    <dbReference type="NCBI Taxonomy" id="4795"/>
    <lineage>
        <taxon>Eukaryota</taxon>
        <taxon>Sar</taxon>
        <taxon>Stramenopiles</taxon>
        <taxon>Oomycota</taxon>
        <taxon>Peronosporomycetes</taxon>
        <taxon>Peronosporales</taxon>
        <taxon>Peronosporaceae</taxon>
        <taxon>Phytophthora</taxon>
    </lineage>
</organism>
<name>A0A225WC56_9STRA</name>
<evidence type="ECO:0000256" key="1">
    <source>
        <dbReference type="SAM" id="MobiDB-lite"/>
    </source>
</evidence>
<evidence type="ECO:0000313" key="3">
    <source>
        <dbReference type="Proteomes" id="UP000198211"/>
    </source>
</evidence>
<protein>
    <submittedName>
        <fullName evidence="2">Uncharacterized protein</fullName>
    </submittedName>
</protein>
<accession>A0A225WC56</accession>
<dbReference type="AlphaFoldDB" id="A0A225WC56"/>
<keyword evidence="3" id="KW-1185">Reference proteome</keyword>
<gene>
    <name evidence="2" type="ORF">PHMEG_00011632</name>
</gene>
<comment type="caution">
    <text evidence="2">The sequence shown here is derived from an EMBL/GenBank/DDBJ whole genome shotgun (WGS) entry which is preliminary data.</text>
</comment>
<dbReference type="EMBL" id="NBNE01001252">
    <property type="protein sequence ID" value="OWZ14818.1"/>
    <property type="molecule type" value="Genomic_DNA"/>
</dbReference>
<sequence length="89" mass="10442">MTRYKNTLEAKQRQNGFGLNEAEIASNMTLDEKVNKMCPEFDRMDGLFREKPNITPASTRAWPSAWSKTKWRSSNRDSGRRRCWRGKQS</sequence>
<dbReference type="OrthoDB" id="146860at2759"/>
<reference evidence="3" key="1">
    <citation type="submission" date="2017-03" db="EMBL/GenBank/DDBJ databases">
        <title>Phytopthora megakarya and P. palmivora, two closely related causual agents of cacao black pod achieved similar genome size and gene model numbers by different mechanisms.</title>
        <authorList>
            <person name="Ali S."/>
            <person name="Shao J."/>
            <person name="Larry D.J."/>
            <person name="Kronmiller B."/>
            <person name="Shen D."/>
            <person name="Strem M.D."/>
            <person name="Melnick R.L."/>
            <person name="Guiltinan M.J."/>
            <person name="Tyler B.M."/>
            <person name="Meinhardt L.W."/>
            <person name="Bailey B.A."/>
        </authorList>
    </citation>
    <scope>NUCLEOTIDE SEQUENCE [LARGE SCALE GENOMIC DNA]</scope>
    <source>
        <strain evidence="3">zdho120</strain>
    </source>
</reference>
<feature type="region of interest" description="Disordered" evidence="1">
    <location>
        <begin position="53"/>
        <end position="89"/>
    </location>
</feature>
<proteinExistence type="predicted"/>
<evidence type="ECO:0000313" key="2">
    <source>
        <dbReference type="EMBL" id="OWZ14818.1"/>
    </source>
</evidence>